<dbReference type="InterPro" id="IPR017932">
    <property type="entry name" value="GATase_2_dom"/>
</dbReference>
<protein>
    <submittedName>
        <fullName evidence="3">Class II glutamine amidotransferase</fullName>
    </submittedName>
</protein>
<dbReference type="EMBL" id="NVUS01000014">
    <property type="protein sequence ID" value="PCI99770.1"/>
    <property type="molecule type" value="Genomic_DNA"/>
</dbReference>
<proteinExistence type="predicted"/>
<dbReference type="Pfam" id="PF13230">
    <property type="entry name" value="GATase_4"/>
    <property type="match status" value="1"/>
</dbReference>
<dbReference type="InterPro" id="IPR029055">
    <property type="entry name" value="Ntn_hydrolases_N"/>
</dbReference>
<feature type="domain" description="Glutamine amidotransferase type-2" evidence="2">
    <location>
        <begin position="38"/>
        <end position="292"/>
    </location>
</feature>
<dbReference type="PANTHER" id="PTHR43187">
    <property type="entry name" value="GLUTAMINE AMIDOTRANSFERASE DUG3-RELATED"/>
    <property type="match status" value="1"/>
</dbReference>
<name>A0A2A4YYR1_9PROT</name>
<dbReference type="AlphaFoldDB" id="A0A2A4YYR1"/>
<dbReference type="PROSITE" id="PS51278">
    <property type="entry name" value="GATASE_TYPE_2"/>
    <property type="match status" value="1"/>
</dbReference>
<dbReference type="CDD" id="cd01908">
    <property type="entry name" value="YafJ"/>
    <property type="match status" value="1"/>
</dbReference>
<evidence type="ECO:0000256" key="1">
    <source>
        <dbReference type="ARBA" id="ARBA00022962"/>
    </source>
</evidence>
<organism evidence="3">
    <name type="scientific">OCS116 cluster bacterium</name>
    <dbReference type="NCBI Taxonomy" id="2030921"/>
    <lineage>
        <taxon>Bacteria</taxon>
        <taxon>Pseudomonadati</taxon>
        <taxon>Pseudomonadota</taxon>
        <taxon>Alphaproteobacteria</taxon>
        <taxon>OCS116 cluster</taxon>
    </lineage>
</organism>
<reference evidence="3" key="2">
    <citation type="journal article" date="2018" name="ISME J.">
        <title>A dynamic microbial community with high functional redundancy inhabits the cold, oxic subseafloor aquifer.</title>
        <authorList>
            <person name="Tully B.J."/>
            <person name="Wheat C.G."/>
            <person name="Glazer B.T."/>
            <person name="Huber J.A."/>
        </authorList>
    </citation>
    <scope>NUCLEOTIDE SEQUENCE</scope>
    <source>
        <strain evidence="3">NORP83</strain>
    </source>
</reference>
<evidence type="ECO:0000259" key="2">
    <source>
        <dbReference type="PROSITE" id="PS51278"/>
    </source>
</evidence>
<gene>
    <name evidence="3" type="ORF">COB13_11005</name>
</gene>
<comment type="caution">
    <text evidence="3">The sequence shown here is derived from an EMBL/GenBank/DDBJ whole genome shotgun (WGS) entry which is preliminary data.</text>
</comment>
<keyword evidence="1 3" id="KW-0315">Glutamine amidotransferase</keyword>
<dbReference type="Gene3D" id="3.60.20.10">
    <property type="entry name" value="Glutamine Phosphoribosylpyrophosphate, subunit 1, domain 1"/>
    <property type="match status" value="1"/>
</dbReference>
<accession>A0A2A4YYR1</accession>
<evidence type="ECO:0000313" key="3">
    <source>
        <dbReference type="EMBL" id="PCI99770.1"/>
    </source>
</evidence>
<dbReference type="InterPro" id="IPR052373">
    <property type="entry name" value="Gamma-glu_amide_hydrolase"/>
</dbReference>
<reference key="1">
    <citation type="submission" date="2017-08" db="EMBL/GenBank/DDBJ databases">
        <title>A dynamic microbial community with high functional redundancy inhabits the cold, oxic subseafloor aquifer.</title>
        <authorList>
            <person name="Tully B.J."/>
            <person name="Wheat C.G."/>
            <person name="Glazer B.T."/>
            <person name="Huber J.A."/>
        </authorList>
    </citation>
    <scope>NUCLEOTIDE SEQUENCE [LARGE SCALE GENOMIC DNA]</scope>
</reference>
<dbReference type="PANTHER" id="PTHR43187:SF1">
    <property type="entry name" value="GLUTAMINE AMIDOTRANSFERASE DUG3-RELATED"/>
    <property type="match status" value="1"/>
</dbReference>
<dbReference type="SUPFAM" id="SSF56235">
    <property type="entry name" value="N-terminal nucleophile aminohydrolases (Ntn hydrolases)"/>
    <property type="match status" value="1"/>
</dbReference>
<keyword evidence="3" id="KW-0808">Transferase</keyword>
<sequence>MRQLFAEIRVKSWNDYVQIGANSVKYKAYNIKVEASMCRLLAYQGETNYISDHIFEPEHSLIEQSHHATKGKMSVNADGYGLAWQSEKSEPVMFKDTMPAWGCDNLHDIAYHTKSPTFIAHVRASTSAPVSRLNCHPFKQDGWVFAHNGQINDYQLVQRQVENALSDKMFSAKKGQTDSEIIFLGLLDYGFDADPVAATQNYIKFIESIAAEKNIKKPMVLTAAMFKDDRLVMIRYASTGRPAPSLFKRQCPNGICFASEPYAKDGTWSVVPDNSITVSVKNESVQNIALNV</sequence>
<dbReference type="InterPro" id="IPR026869">
    <property type="entry name" value="EgtC-like"/>
</dbReference>
<dbReference type="GO" id="GO:0016740">
    <property type="term" value="F:transferase activity"/>
    <property type="evidence" value="ECO:0007669"/>
    <property type="project" value="UniProtKB-KW"/>
</dbReference>